<evidence type="ECO:0000313" key="4">
    <source>
        <dbReference type="Proteomes" id="UP000002257"/>
    </source>
</evidence>
<evidence type="ECO:0000313" key="3">
    <source>
        <dbReference type="EMBL" id="ACK52313.1"/>
    </source>
</evidence>
<evidence type="ECO:0000256" key="1">
    <source>
        <dbReference type="SAM" id="Coils"/>
    </source>
</evidence>
<dbReference type="eggNOG" id="COG4238">
    <property type="taxonomic scope" value="Bacteria"/>
</dbReference>
<dbReference type="EMBL" id="CP001280">
    <property type="protein sequence ID" value="ACK52313.1"/>
    <property type="molecule type" value="Genomic_DNA"/>
</dbReference>
<feature type="coiled-coil region" evidence="1">
    <location>
        <begin position="26"/>
        <end position="60"/>
    </location>
</feature>
<dbReference type="Proteomes" id="UP000002257">
    <property type="component" value="Chromosome"/>
</dbReference>
<dbReference type="KEGG" id="msl:Msil_3415"/>
<name>B8ES98_METSB</name>
<dbReference type="AlphaFoldDB" id="B8ES98"/>
<dbReference type="RefSeq" id="WP_012592382.1">
    <property type="nucleotide sequence ID" value="NC_011666.1"/>
</dbReference>
<gene>
    <name evidence="3" type="ordered locus">Msil_3415</name>
</gene>
<organism evidence="3 4">
    <name type="scientific">Methylocella silvestris (strain DSM 15510 / CIP 108128 / LMG 27833 / NCIMB 13906 / BL2)</name>
    <dbReference type="NCBI Taxonomy" id="395965"/>
    <lineage>
        <taxon>Bacteria</taxon>
        <taxon>Pseudomonadati</taxon>
        <taxon>Pseudomonadota</taxon>
        <taxon>Alphaproteobacteria</taxon>
        <taxon>Hyphomicrobiales</taxon>
        <taxon>Beijerinckiaceae</taxon>
        <taxon>Methylocella</taxon>
    </lineage>
</organism>
<keyword evidence="4" id="KW-1185">Reference proteome</keyword>
<accession>B8ES98</accession>
<feature type="chain" id="PRO_5002871178" description="Porin" evidence="2">
    <location>
        <begin position="27"/>
        <end position="549"/>
    </location>
</feature>
<keyword evidence="2" id="KW-0732">Signal</keyword>
<feature type="signal peptide" evidence="2">
    <location>
        <begin position="1"/>
        <end position="26"/>
    </location>
</feature>
<evidence type="ECO:0000256" key="2">
    <source>
        <dbReference type="SAM" id="SignalP"/>
    </source>
</evidence>
<reference evidence="3 4" key="1">
    <citation type="journal article" date="2010" name="J. Bacteriol.">
        <title>Complete genome sequence of the aerobic facultative methanotroph Methylocella silvestris BL2.</title>
        <authorList>
            <person name="Chen Y."/>
            <person name="Crombie A."/>
            <person name="Rahman M.T."/>
            <person name="Dedysh S.N."/>
            <person name="Liesack W."/>
            <person name="Stott M.B."/>
            <person name="Alam M."/>
            <person name="Theisen A.R."/>
            <person name="Murrell J.C."/>
            <person name="Dunfield P.F."/>
        </authorList>
    </citation>
    <scope>NUCLEOTIDE SEQUENCE [LARGE SCALE GENOMIC DNA]</scope>
    <source>
        <strain evidence="4">DSM 15510 / CIP 108128 / LMG 27833 / NCIMB 13906 / BL2</strain>
    </source>
</reference>
<keyword evidence="1" id="KW-0175">Coiled coil</keyword>
<evidence type="ECO:0008006" key="5">
    <source>
        <dbReference type="Google" id="ProtNLM"/>
    </source>
</evidence>
<sequence>MNKLVSKKAALALGLGVLAGCQGARADDTSDEIRALKAQLKRLETKVEQQAQKQKQTQVEIHEVRTHPAAVANGATPAVSIAPLGGPAPGAIVATESAIRGLPVAGAPSLYINGVSITPGGFIALEGVFRDRFIGADIGTPFQNIPFGNVRSGNANEFRMSARQSRVNVLVEGSVNPTTHLAAFVEMDFLGAAQTANSNESNSFNPRIRHLYATVDQDDFGAHLLAGQSWSLVTMNAKGIIPRQENLPLQIDAQYVPGFVWARNPQIRIVKDFDKTFWAALSVENPQTTFGGFTTVGATAATLPSTLVYNVAPPGGSLFNSLNAVSLNHMPDIIGKAAWDTAVDGHNIHLEGFGLFRDFYSQVNNSNQDTPGWGTGGSALVSLLPKQLEAQFSGMTGRGIGRYGSAQLPDVTFNWNGTIDPIPETMLLAGLVWHPTSDLDLYAYGGEEFQTATFSTTQTGAAVNAFGLGNPLFSNAGCSVPGSTVCNGNIHLIRQLTGGFWQKIYQGAFGQLRAGLQYSFTQKYSFQGIGGGAKAQENMGLFSIRYYPF</sequence>
<protein>
    <recommendedName>
        <fullName evidence="5">Porin</fullName>
    </recommendedName>
</protein>
<dbReference type="STRING" id="395965.Msil_3415"/>
<dbReference type="HOGENOM" id="CLU_024503_1_0_5"/>
<dbReference type="SUPFAM" id="SSF56935">
    <property type="entry name" value="Porins"/>
    <property type="match status" value="1"/>
</dbReference>
<proteinExistence type="predicted"/>
<dbReference type="OrthoDB" id="128078at2"/>
<dbReference type="PROSITE" id="PS51257">
    <property type="entry name" value="PROKAR_LIPOPROTEIN"/>
    <property type="match status" value="1"/>
</dbReference>